<dbReference type="Proteomes" id="UP001163046">
    <property type="component" value="Unassembled WGS sequence"/>
</dbReference>
<reference evidence="1" key="1">
    <citation type="submission" date="2023-01" db="EMBL/GenBank/DDBJ databases">
        <title>Genome assembly of the deep-sea coral Lophelia pertusa.</title>
        <authorList>
            <person name="Herrera S."/>
            <person name="Cordes E."/>
        </authorList>
    </citation>
    <scope>NUCLEOTIDE SEQUENCE</scope>
    <source>
        <strain evidence="1">USNM1676648</strain>
        <tissue evidence="1">Polyp</tissue>
    </source>
</reference>
<name>A0A9X0D5Z6_9CNID</name>
<protein>
    <submittedName>
        <fullName evidence="1">Uncharacterized protein</fullName>
    </submittedName>
</protein>
<dbReference type="AlphaFoldDB" id="A0A9X0D5Z6"/>
<comment type="caution">
    <text evidence="1">The sequence shown here is derived from an EMBL/GenBank/DDBJ whole genome shotgun (WGS) entry which is preliminary data.</text>
</comment>
<gene>
    <name evidence="1" type="ORF">OS493_012473</name>
</gene>
<proteinExistence type="predicted"/>
<accession>A0A9X0D5Z6</accession>
<dbReference type="EMBL" id="MU825878">
    <property type="protein sequence ID" value="KAJ7386129.1"/>
    <property type="molecule type" value="Genomic_DNA"/>
</dbReference>
<keyword evidence="2" id="KW-1185">Reference proteome</keyword>
<evidence type="ECO:0000313" key="2">
    <source>
        <dbReference type="Proteomes" id="UP001163046"/>
    </source>
</evidence>
<evidence type="ECO:0000313" key="1">
    <source>
        <dbReference type="EMBL" id="KAJ7386129.1"/>
    </source>
</evidence>
<sequence length="106" mass="12179">MPAGHRRGKHRRAEAEEEDISISHAVGLIINGSTEDNLEQYVSQLGFRSFEKQLTFLHSESVIRSVNNTPEKDMISHVQSMLRALDRHAKSHYYYSNCKYLGSWSV</sequence>
<organism evidence="1 2">
    <name type="scientific">Desmophyllum pertusum</name>
    <dbReference type="NCBI Taxonomy" id="174260"/>
    <lineage>
        <taxon>Eukaryota</taxon>
        <taxon>Metazoa</taxon>
        <taxon>Cnidaria</taxon>
        <taxon>Anthozoa</taxon>
        <taxon>Hexacorallia</taxon>
        <taxon>Scleractinia</taxon>
        <taxon>Caryophylliina</taxon>
        <taxon>Caryophylliidae</taxon>
        <taxon>Desmophyllum</taxon>
    </lineage>
</organism>